<protein>
    <submittedName>
        <fullName evidence="2">Putative major pilin subunit</fullName>
    </submittedName>
</protein>
<organism evidence="2 3">
    <name type="scientific">Gimesia chilikensis</name>
    <dbReference type="NCBI Taxonomy" id="2605989"/>
    <lineage>
        <taxon>Bacteria</taxon>
        <taxon>Pseudomonadati</taxon>
        <taxon>Planctomycetota</taxon>
        <taxon>Planctomycetia</taxon>
        <taxon>Planctomycetales</taxon>
        <taxon>Planctomycetaceae</taxon>
        <taxon>Gimesia</taxon>
    </lineage>
</organism>
<dbReference type="InterPro" id="IPR045584">
    <property type="entry name" value="Pilin-like"/>
</dbReference>
<dbReference type="NCBIfam" id="TIGR02532">
    <property type="entry name" value="IV_pilin_GFxxxE"/>
    <property type="match status" value="1"/>
</dbReference>
<dbReference type="NCBIfam" id="TIGR04294">
    <property type="entry name" value="pre_pil_HX9DG"/>
    <property type="match status" value="1"/>
</dbReference>
<accession>A0A5A8BS28</accession>
<dbReference type="Pfam" id="PF07596">
    <property type="entry name" value="SBP_bac_10"/>
    <property type="match status" value="1"/>
</dbReference>
<accession>A0A517PJZ7</accession>
<dbReference type="SUPFAM" id="SSF54523">
    <property type="entry name" value="Pili subunits"/>
    <property type="match status" value="1"/>
</dbReference>
<proteinExistence type="predicted"/>
<dbReference type="InterPro" id="IPR012902">
    <property type="entry name" value="N_methyl_site"/>
</dbReference>
<name>A0A517PJZ7_9PLAN</name>
<evidence type="ECO:0000313" key="2">
    <source>
        <dbReference type="EMBL" id="QDT19712.1"/>
    </source>
</evidence>
<sequence>MFRFHSKVRARGFTLIELLVVIAIIAILIALLLPAVQQAREAARRSSCKNNFKQVGLALQNYHDTYTVFPIGAGISGGCSGYSGAHMFSWGTRILPYLDQANIYNNLNFSGPTPFVPANFSNTTCLNPVVPFLCPSNPQPDTIVNKNGAFAGALPNGMPRTDMGGVADSVSWKCNSGSGVRPTSVGNGVLYAISKVRMRDIIDGSSNTLMVGEITGSLASSGLNGNSYTGYDVFDTSNGINSIDTVPGGGTFAFRPQGFSSYHVGGCHFVFGDGSVHFLSENIDQGTLTALTTRAGGEVVGEY</sequence>
<dbReference type="InterPro" id="IPR011453">
    <property type="entry name" value="DUF1559"/>
</dbReference>
<evidence type="ECO:0000313" key="3">
    <source>
        <dbReference type="Proteomes" id="UP000320421"/>
    </source>
</evidence>
<dbReference type="PROSITE" id="PS00409">
    <property type="entry name" value="PROKAR_NTER_METHYL"/>
    <property type="match status" value="1"/>
</dbReference>
<dbReference type="Proteomes" id="UP000320421">
    <property type="component" value="Chromosome"/>
</dbReference>
<reference evidence="2 3" key="1">
    <citation type="submission" date="2019-02" db="EMBL/GenBank/DDBJ databases">
        <title>Deep-cultivation of Planctomycetes and their phenomic and genomic characterization uncovers novel biology.</title>
        <authorList>
            <person name="Wiegand S."/>
            <person name="Jogler M."/>
            <person name="Boedeker C."/>
            <person name="Pinto D."/>
            <person name="Vollmers J."/>
            <person name="Rivas-Marin E."/>
            <person name="Kohn T."/>
            <person name="Peeters S.H."/>
            <person name="Heuer A."/>
            <person name="Rast P."/>
            <person name="Oberbeckmann S."/>
            <person name="Bunk B."/>
            <person name="Jeske O."/>
            <person name="Meyerdierks A."/>
            <person name="Storesund J.E."/>
            <person name="Kallscheuer N."/>
            <person name="Luecker S."/>
            <person name="Lage O.M."/>
            <person name="Pohl T."/>
            <person name="Merkel B.J."/>
            <person name="Hornburger P."/>
            <person name="Mueller R.-W."/>
            <person name="Bruemmer F."/>
            <person name="Labrenz M."/>
            <person name="Spormann A.M."/>
            <person name="Op den Camp H."/>
            <person name="Overmann J."/>
            <person name="Amann R."/>
            <person name="Jetten M.S.M."/>
            <person name="Mascher T."/>
            <person name="Medema M.H."/>
            <person name="Devos D.P."/>
            <person name="Kaster A.-K."/>
            <person name="Ovreas L."/>
            <person name="Rohde M."/>
            <person name="Galperin M.Y."/>
            <person name="Jogler C."/>
        </authorList>
    </citation>
    <scope>NUCLEOTIDE SEQUENCE [LARGE SCALE GENOMIC DNA]</scope>
    <source>
        <strain evidence="2 3">HG66A1</strain>
    </source>
</reference>
<evidence type="ECO:0000259" key="1">
    <source>
        <dbReference type="Pfam" id="PF07596"/>
    </source>
</evidence>
<dbReference type="PANTHER" id="PTHR30093:SF2">
    <property type="entry name" value="TYPE II SECRETION SYSTEM PROTEIN H"/>
    <property type="match status" value="1"/>
</dbReference>
<dbReference type="InterPro" id="IPR027558">
    <property type="entry name" value="Pre_pil_HX9DG_C"/>
</dbReference>
<dbReference type="OrthoDB" id="248936at2"/>
<dbReference type="Gene3D" id="3.30.700.10">
    <property type="entry name" value="Glycoprotein, Type 4 Pilin"/>
    <property type="match status" value="1"/>
</dbReference>
<keyword evidence="3" id="KW-1185">Reference proteome</keyword>
<dbReference type="RefSeq" id="WP_145181509.1">
    <property type="nucleotide sequence ID" value="NZ_CP036266.1"/>
</dbReference>
<dbReference type="Pfam" id="PF07963">
    <property type="entry name" value="N_methyl"/>
    <property type="match status" value="1"/>
</dbReference>
<dbReference type="EMBL" id="CP036266">
    <property type="protein sequence ID" value="QDT19712.1"/>
    <property type="molecule type" value="Genomic_DNA"/>
</dbReference>
<feature type="domain" description="DUF1559" evidence="1">
    <location>
        <begin position="37"/>
        <end position="285"/>
    </location>
</feature>
<dbReference type="PANTHER" id="PTHR30093">
    <property type="entry name" value="GENERAL SECRETION PATHWAY PROTEIN G"/>
    <property type="match status" value="1"/>
</dbReference>
<dbReference type="AlphaFoldDB" id="A0A517PJZ7"/>
<gene>
    <name evidence="2" type="ORF">HG66A1_14800</name>
</gene>